<dbReference type="EMBL" id="MU858057">
    <property type="protein sequence ID" value="KAK4217830.1"/>
    <property type="molecule type" value="Genomic_DNA"/>
</dbReference>
<gene>
    <name evidence="2" type="ORF">QBC37DRAFT_33509</name>
</gene>
<feature type="compositionally biased region" description="Low complexity" evidence="1">
    <location>
        <begin position="243"/>
        <end position="265"/>
    </location>
</feature>
<comment type="caution">
    <text evidence="2">The sequence shown here is derived from an EMBL/GenBank/DDBJ whole genome shotgun (WGS) entry which is preliminary data.</text>
</comment>
<dbReference type="Proteomes" id="UP001301769">
    <property type="component" value="Unassembled WGS sequence"/>
</dbReference>
<accession>A0AAN6YFT9</accession>
<feature type="region of interest" description="Disordered" evidence="1">
    <location>
        <begin position="232"/>
        <end position="265"/>
    </location>
</feature>
<organism evidence="2 3">
    <name type="scientific">Rhypophila decipiens</name>
    <dbReference type="NCBI Taxonomy" id="261697"/>
    <lineage>
        <taxon>Eukaryota</taxon>
        <taxon>Fungi</taxon>
        <taxon>Dikarya</taxon>
        <taxon>Ascomycota</taxon>
        <taxon>Pezizomycotina</taxon>
        <taxon>Sordariomycetes</taxon>
        <taxon>Sordariomycetidae</taxon>
        <taxon>Sordariales</taxon>
        <taxon>Naviculisporaceae</taxon>
        <taxon>Rhypophila</taxon>
    </lineage>
</organism>
<evidence type="ECO:0000313" key="3">
    <source>
        <dbReference type="Proteomes" id="UP001301769"/>
    </source>
</evidence>
<proteinExistence type="predicted"/>
<sequence length="265" mass="29137">MSPGRLVSQASGRRSSVLGKLNHNTRASRVLSGSSPFSIFRNRKKWKVANQRRQQAVLCAGSWVDAHCCACKSIVAQPHNERVASGSQKLGHSAKRRIRSFKVGSCDSSIATVSGEPRIEKKKKEAEINAAKSNGRKEQQGRNFSTVSVRTVHTYGVSEMDGAAGVWTEKERIHTVSTPCIHRRACTALCNPHQCTARIVQESSQNHSRSLSYTMCPWRKISSNEPLALETKPELISSRRGRASTASFSRSYSFSSPNASDVSSF</sequence>
<dbReference type="AlphaFoldDB" id="A0AAN6YFT9"/>
<evidence type="ECO:0000313" key="2">
    <source>
        <dbReference type="EMBL" id="KAK4217830.1"/>
    </source>
</evidence>
<reference evidence="2" key="1">
    <citation type="journal article" date="2023" name="Mol. Phylogenet. Evol.">
        <title>Genome-scale phylogeny and comparative genomics of the fungal order Sordariales.</title>
        <authorList>
            <person name="Hensen N."/>
            <person name="Bonometti L."/>
            <person name="Westerberg I."/>
            <person name="Brannstrom I.O."/>
            <person name="Guillou S."/>
            <person name="Cros-Aarteil S."/>
            <person name="Calhoun S."/>
            <person name="Haridas S."/>
            <person name="Kuo A."/>
            <person name="Mondo S."/>
            <person name="Pangilinan J."/>
            <person name="Riley R."/>
            <person name="LaButti K."/>
            <person name="Andreopoulos B."/>
            <person name="Lipzen A."/>
            <person name="Chen C."/>
            <person name="Yan M."/>
            <person name="Daum C."/>
            <person name="Ng V."/>
            <person name="Clum A."/>
            <person name="Steindorff A."/>
            <person name="Ohm R.A."/>
            <person name="Martin F."/>
            <person name="Silar P."/>
            <person name="Natvig D.O."/>
            <person name="Lalanne C."/>
            <person name="Gautier V."/>
            <person name="Ament-Velasquez S.L."/>
            <person name="Kruys A."/>
            <person name="Hutchinson M.I."/>
            <person name="Powell A.J."/>
            <person name="Barry K."/>
            <person name="Miller A.N."/>
            <person name="Grigoriev I.V."/>
            <person name="Debuchy R."/>
            <person name="Gladieux P."/>
            <person name="Hiltunen Thoren M."/>
            <person name="Johannesson H."/>
        </authorList>
    </citation>
    <scope>NUCLEOTIDE SEQUENCE</scope>
    <source>
        <strain evidence="2">PSN293</strain>
    </source>
</reference>
<keyword evidence="3" id="KW-1185">Reference proteome</keyword>
<reference evidence="2" key="2">
    <citation type="submission" date="2023-05" db="EMBL/GenBank/DDBJ databases">
        <authorList>
            <consortium name="Lawrence Berkeley National Laboratory"/>
            <person name="Steindorff A."/>
            <person name="Hensen N."/>
            <person name="Bonometti L."/>
            <person name="Westerberg I."/>
            <person name="Brannstrom I.O."/>
            <person name="Guillou S."/>
            <person name="Cros-Aarteil S."/>
            <person name="Calhoun S."/>
            <person name="Haridas S."/>
            <person name="Kuo A."/>
            <person name="Mondo S."/>
            <person name="Pangilinan J."/>
            <person name="Riley R."/>
            <person name="Labutti K."/>
            <person name="Andreopoulos B."/>
            <person name="Lipzen A."/>
            <person name="Chen C."/>
            <person name="Yanf M."/>
            <person name="Daum C."/>
            <person name="Ng V."/>
            <person name="Clum A."/>
            <person name="Ohm R."/>
            <person name="Martin F."/>
            <person name="Silar P."/>
            <person name="Natvig D."/>
            <person name="Lalanne C."/>
            <person name="Gautier V."/>
            <person name="Ament-Velasquez S.L."/>
            <person name="Kruys A."/>
            <person name="Hutchinson M.I."/>
            <person name="Powell A.J."/>
            <person name="Barry K."/>
            <person name="Miller A.N."/>
            <person name="Grigoriev I.V."/>
            <person name="Debuchy R."/>
            <person name="Gladieux P."/>
            <person name="Thoren M.H."/>
            <person name="Johannesson H."/>
        </authorList>
    </citation>
    <scope>NUCLEOTIDE SEQUENCE</scope>
    <source>
        <strain evidence="2">PSN293</strain>
    </source>
</reference>
<evidence type="ECO:0000256" key="1">
    <source>
        <dbReference type="SAM" id="MobiDB-lite"/>
    </source>
</evidence>
<feature type="region of interest" description="Disordered" evidence="1">
    <location>
        <begin position="1"/>
        <end position="21"/>
    </location>
</feature>
<protein>
    <submittedName>
        <fullName evidence="2">Uncharacterized protein</fullName>
    </submittedName>
</protein>
<name>A0AAN6YFT9_9PEZI</name>